<evidence type="ECO:0000313" key="1">
    <source>
        <dbReference type="EMBL" id="EMY12472.1"/>
    </source>
</evidence>
<accession>N1U0G9</accession>
<dbReference type="GO" id="GO:0003743">
    <property type="term" value="F:translation initiation factor activity"/>
    <property type="evidence" value="ECO:0007669"/>
    <property type="project" value="UniProtKB-KW"/>
</dbReference>
<dbReference type="AlphaFoldDB" id="N1U0G9"/>
<proteinExistence type="predicted"/>
<dbReference type="Proteomes" id="UP000012249">
    <property type="component" value="Unassembled WGS sequence"/>
</dbReference>
<name>N1U0G9_9LEPT</name>
<dbReference type="SUPFAM" id="SSF55200">
    <property type="entry name" value="Translation initiation factor IF3, C-terminal domain"/>
    <property type="match status" value="1"/>
</dbReference>
<gene>
    <name evidence="1" type="ORF">LEP1GSC043_3878</name>
</gene>
<dbReference type="EMBL" id="AHMI02000295">
    <property type="protein sequence ID" value="EMY12472.1"/>
    <property type="molecule type" value="Genomic_DNA"/>
</dbReference>
<reference evidence="1 2" key="1">
    <citation type="submission" date="2013-02" db="EMBL/GenBank/DDBJ databases">
        <authorList>
            <person name="Harkins D.M."/>
            <person name="Durkin A.S."/>
            <person name="Brinkac L.M."/>
            <person name="Haft D.H."/>
            <person name="Selengut J.D."/>
            <person name="Sanka R."/>
            <person name="DePew J."/>
            <person name="Purushe J."/>
            <person name="Haake D.A."/>
            <person name="Matsunaga J."/>
            <person name="Vinetz J.M."/>
            <person name="Sutton G.G."/>
            <person name="Nierman W.C."/>
            <person name="Fouts D.E."/>
        </authorList>
    </citation>
    <scope>NUCLEOTIDE SEQUENCE [LARGE SCALE GENOMIC DNA]</scope>
    <source>
        <strain evidence="1 2">Ecochallenge</strain>
    </source>
</reference>
<organism evidence="1 2">
    <name type="scientific">Leptospira weilii str. Ecochallenge</name>
    <dbReference type="NCBI Taxonomy" id="1049986"/>
    <lineage>
        <taxon>Bacteria</taxon>
        <taxon>Pseudomonadati</taxon>
        <taxon>Spirochaetota</taxon>
        <taxon>Spirochaetia</taxon>
        <taxon>Leptospirales</taxon>
        <taxon>Leptospiraceae</taxon>
        <taxon>Leptospira</taxon>
    </lineage>
</organism>
<keyword evidence="1" id="KW-0648">Protein biosynthesis</keyword>
<protein>
    <submittedName>
        <fullName evidence="1">Translation initiation factor IF-3, C-terminal-like domain protein</fullName>
    </submittedName>
</protein>
<comment type="caution">
    <text evidence="1">The sequence shown here is derived from an EMBL/GenBank/DDBJ whole genome shotgun (WGS) entry which is preliminary data.</text>
</comment>
<sequence>MHSDLGMKVVYRMIEDLKEHGSAERDPIQDGKQIVVIINPK</sequence>
<dbReference type="InterPro" id="IPR036788">
    <property type="entry name" value="T_IF-3_C_sf"/>
</dbReference>
<evidence type="ECO:0000313" key="2">
    <source>
        <dbReference type="Proteomes" id="UP000012249"/>
    </source>
</evidence>
<dbReference type="Gene3D" id="3.30.110.10">
    <property type="entry name" value="Translation initiation factor 3 (IF-3), C-terminal domain"/>
    <property type="match status" value="1"/>
</dbReference>
<keyword evidence="1" id="KW-0396">Initiation factor</keyword>